<feature type="domain" description="DUF1868" evidence="1">
    <location>
        <begin position="7"/>
        <end position="85"/>
    </location>
</feature>
<evidence type="ECO:0000313" key="3">
    <source>
        <dbReference type="Proteomes" id="UP000054693"/>
    </source>
</evidence>
<reference evidence="2 3" key="1">
    <citation type="submission" date="2015-11" db="EMBL/GenBank/DDBJ databases">
        <title>Genomic analysis of 38 Legionella species identifies large and diverse effector repertoires.</title>
        <authorList>
            <person name="Burstein D."/>
            <person name="Amaro F."/>
            <person name="Zusman T."/>
            <person name="Lifshitz Z."/>
            <person name="Cohen O."/>
            <person name="Gilbert J.A."/>
            <person name="Pupko T."/>
            <person name="Shuman H.A."/>
            <person name="Segal G."/>
        </authorList>
    </citation>
    <scope>NUCLEOTIDE SEQUENCE [LARGE SCALE GENOMIC DNA]</scope>
    <source>
        <strain evidence="2 3">ATCC 49180</strain>
    </source>
</reference>
<keyword evidence="3" id="KW-1185">Reference proteome</keyword>
<dbReference type="InterPro" id="IPR009097">
    <property type="entry name" value="Cyclic_Pdiesterase"/>
</dbReference>
<dbReference type="InterPro" id="IPR015069">
    <property type="entry name" value="2H-PEstase_DUF1868"/>
</dbReference>
<gene>
    <name evidence="2" type="ORF">Ltuc_2406</name>
</gene>
<evidence type="ECO:0000259" key="1">
    <source>
        <dbReference type="Pfam" id="PF08975"/>
    </source>
</evidence>
<comment type="caution">
    <text evidence="2">The sequence shown here is derived from an EMBL/GenBank/DDBJ whole genome shotgun (WGS) entry which is preliminary data.</text>
</comment>
<dbReference type="EMBL" id="LNZA01000001">
    <property type="protein sequence ID" value="KTD74559.1"/>
    <property type="molecule type" value="Genomic_DNA"/>
</dbReference>
<dbReference type="RefSeq" id="WP_058521508.1">
    <property type="nucleotide sequence ID" value="NZ_CAAAIP010000003.1"/>
</dbReference>
<organism evidence="2 3">
    <name type="scientific">Legionella tucsonensis</name>
    <dbReference type="NCBI Taxonomy" id="40335"/>
    <lineage>
        <taxon>Bacteria</taxon>
        <taxon>Pseudomonadati</taxon>
        <taxon>Pseudomonadota</taxon>
        <taxon>Gammaproteobacteria</taxon>
        <taxon>Legionellales</taxon>
        <taxon>Legionellaceae</taxon>
        <taxon>Legionella</taxon>
    </lineage>
</organism>
<dbReference type="PATRIC" id="fig|40335.7.peg.2564"/>
<dbReference type="AlphaFoldDB" id="A0A0W0ZZN3"/>
<dbReference type="Pfam" id="PF08975">
    <property type="entry name" value="2H-phosphodiest"/>
    <property type="match status" value="1"/>
</dbReference>
<dbReference type="STRING" id="40335.Ltuc_2406"/>
<dbReference type="Gene3D" id="3.90.1140.10">
    <property type="entry name" value="Cyclic phosphodiesterase"/>
    <property type="match status" value="1"/>
</dbReference>
<evidence type="ECO:0000313" key="2">
    <source>
        <dbReference type="EMBL" id="KTD74559.1"/>
    </source>
</evidence>
<accession>A0A0W0ZZN3</accession>
<sequence length="240" mass="28013">MPSPKKIDDQGNYLEFSGVTIIAHAGQINQKLWQNIYHYLKSTSVLYDYFSPLPYQSYHMTTCNLYTQKEIPENWLSFISKKLTIFQSINKKLIELQFNPSVSIDAINYFSELKLILSIPPEQQTIIQQVAKEFDLENKIPNDFHITLAYGYREIDDEHVFKEIKNKIEELLKICQQYEQKIILSPPTLCFFRSMEQFIPWDGTINPFVVKSPAIHLHLFSSKNGAQKNEVSKTSFCITM</sequence>
<proteinExistence type="predicted"/>
<dbReference type="OrthoDB" id="5649953at2"/>
<dbReference type="SUPFAM" id="SSF55144">
    <property type="entry name" value="LigT-like"/>
    <property type="match status" value="1"/>
</dbReference>
<name>A0A0W0ZZN3_9GAMM</name>
<dbReference type="Proteomes" id="UP000054693">
    <property type="component" value="Unassembled WGS sequence"/>
</dbReference>
<protein>
    <recommendedName>
        <fullName evidence="1">DUF1868 domain-containing protein</fullName>
    </recommendedName>
</protein>